<feature type="region of interest" description="Disordered" evidence="1">
    <location>
        <begin position="96"/>
        <end position="131"/>
    </location>
</feature>
<dbReference type="Proteomes" id="UP001172673">
    <property type="component" value="Unassembled WGS sequence"/>
</dbReference>
<proteinExistence type="predicted"/>
<dbReference type="EMBL" id="JAPDRK010000011">
    <property type="protein sequence ID" value="KAJ9607980.1"/>
    <property type="molecule type" value="Genomic_DNA"/>
</dbReference>
<feature type="region of interest" description="Disordered" evidence="1">
    <location>
        <begin position="160"/>
        <end position="179"/>
    </location>
</feature>
<comment type="caution">
    <text evidence="2">The sequence shown here is derived from an EMBL/GenBank/DDBJ whole genome shotgun (WGS) entry which is preliminary data.</text>
</comment>
<evidence type="ECO:0000313" key="3">
    <source>
        <dbReference type="Proteomes" id="UP001172673"/>
    </source>
</evidence>
<gene>
    <name evidence="2" type="ORF">H2200_008059</name>
</gene>
<name>A0AA38X6X4_9EURO</name>
<accession>A0AA38X6X4</accession>
<dbReference type="PANTHER" id="PTHR37540">
    <property type="entry name" value="TRANSCRIPTION FACTOR (ACR-2), PUTATIVE-RELATED-RELATED"/>
    <property type="match status" value="1"/>
</dbReference>
<sequence length="674" mass="75968">MARYSPIDADITLSSFPVRQPHLGTNHAPPPEIESFRLAPIASNNVPQFQLQVQKSTNAEVSEGLLNISKQVIFLEKAVSSPTTPLRHKAQDVLDYGGSPRLSGEPAMAKNSQKANTKQQRAKGPKPRIASSGFTFVSMTTSDGRRDWIAETQIRSHAAKRVQARKHSEREKNVERSPTQCCKHDIPIEVPSPILALPEASVHERQTSDSVSVPHLDVQVRREKEYREDSSLSEIPPGSKVFAHLRCGECDGMEVFHEYNGAVNVHYSLGALSHPFGQSLLDPFAQMAEPITHRMHELLSHWVFEHSPKVVPRIYGRNNISRLGVEHELNDAMEDDVACHVISAAAGFQQAELILKTDTSLDSAAVTRSRLRHEEALTHLQRGMQKLNLRFKEHTQTLTPNTIMDVARLAIATAFAGDLRAHKAHHDGFVKLVEMRGGIDTIPRDKAHHISRIESNSAWTDKVAPRMPMYKSEARILHPTIGSPFPNRELQDFLWEPLWAAAIDLQSMSYLIDERMAGGGDTPLSREKTEWSEDTFAATQHRLVSFPHPEQQMVKSVMYYRQDCWRCAAFIYLNFVVRVAPADGIIKLAVVRLIESLQNSEPWTGWGPHTNILLWIVLQGIIGAPSDTEKGLFQLEFRRLLRQIGLSTAEEVREVLRMQVWRDLPLVEHLKRLL</sequence>
<dbReference type="AlphaFoldDB" id="A0AA38X6X4"/>
<protein>
    <submittedName>
        <fullName evidence="2">Uncharacterized protein</fullName>
    </submittedName>
</protein>
<feature type="compositionally biased region" description="Polar residues" evidence="1">
    <location>
        <begin position="110"/>
        <end position="119"/>
    </location>
</feature>
<keyword evidence="3" id="KW-1185">Reference proteome</keyword>
<evidence type="ECO:0000256" key="1">
    <source>
        <dbReference type="SAM" id="MobiDB-lite"/>
    </source>
</evidence>
<reference evidence="2" key="1">
    <citation type="submission" date="2022-10" db="EMBL/GenBank/DDBJ databases">
        <title>Culturing micro-colonial fungi from biological soil crusts in the Mojave desert and describing Neophaeococcomyces mojavensis, and introducing the new genera and species Taxawa tesnikishii.</title>
        <authorList>
            <person name="Kurbessoian T."/>
            <person name="Stajich J.E."/>
        </authorList>
    </citation>
    <scope>NUCLEOTIDE SEQUENCE</scope>
    <source>
        <strain evidence="2">TK_41</strain>
    </source>
</reference>
<feature type="compositionally biased region" description="Basic and acidic residues" evidence="1">
    <location>
        <begin position="166"/>
        <end position="175"/>
    </location>
</feature>
<organism evidence="2 3">
    <name type="scientific">Cladophialophora chaetospira</name>
    <dbReference type="NCBI Taxonomy" id="386627"/>
    <lineage>
        <taxon>Eukaryota</taxon>
        <taxon>Fungi</taxon>
        <taxon>Dikarya</taxon>
        <taxon>Ascomycota</taxon>
        <taxon>Pezizomycotina</taxon>
        <taxon>Eurotiomycetes</taxon>
        <taxon>Chaetothyriomycetidae</taxon>
        <taxon>Chaetothyriales</taxon>
        <taxon>Herpotrichiellaceae</taxon>
        <taxon>Cladophialophora</taxon>
    </lineage>
</organism>
<evidence type="ECO:0000313" key="2">
    <source>
        <dbReference type="EMBL" id="KAJ9607980.1"/>
    </source>
</evidence>
<dbReference type="PANTHER" id="PTHR37540:SF5">
    <property type="entry name" value="TRANSCRIPTION FACTOR DOMAIN-CONTAINING PROTEIN"/>
    <property type="match status" value="1"/>
</dbReference>